<keyword evidence="6" id="KW-0862">Zinc</keyword>
<evidence type="ECO:0000256" key="3">
    <source>
        <dbReference type="ARBA" id="ARBA00022723"/>
    </source>
</evidence>
<keyword evidence="8" id="KW-1015">Disulfide bond</keyword>
<keyword evidence="3" id="KW-0479">Metal-binding</keyword>
<comment type="similarity">
    <text evidence="1">Belongs to the peptidase M43B family.</text>
</comment>
<evidence type="ECO:0000256" key="7">
    <source>
        <dbReference type="ARBA" id="ARBA00023049"/>
    </source>
</evidence>
<dbReference type="InterPro" id="IPR026444">
    <property type="entry name" value="Secre_tail"/>
</dbReference>
<comment type="caution">
    <text evidence="11">The sequence shown here is derived from an EMBL/GenBank/DDBJ whole genome shotgun (WGS) entry which is preliminary data.</text>
</comment>
<dbReference type="PANTHER" id="PTHR47466:SF1">
    <property type="entry name" value="METALLOPROTEASE MEP1 (AFU_ORTHOLOGUE AFUA_1G07730)-RELATED"/>
    <property type="match status" value="1"/>
</dbReference>
<evidence type="ECO:0000313" key="11">
    <source>
        <dbReference type="EMBL" id="OGX87235.1"/>
    </source>
</evidence>
<dbReference type="SUPFAM" id="SSF55486">
    <property type="entry name" value="Metalloproteases ('zincins'), catalytic domain"/>
    <property type="match status" value="1"/>
</dbReference>
<feature type="domain" description="Peptidase M43 pregnancy-associated plasma-A" evidence="9">
    <location>
        <begin position="215"/>
        <end position="349"/>
    </location>
</feature>
<evidence type="ECO:0000256" key="8">
    <source>
        <dbReference type="ARBA" id="ARBA00023157"/>
    </source>
</evidence>
<sequence length="448" mass="48285">MHCQNILLAWQPNINFLTSTHHPITHCYMNKLYITALALLGSAAPLLAQNTQNRPATRVAPIKEAATLLNGRACATMEVYDAQLAADPAMALRMKEIEAQTRKYLSQPPLIQRRATGAIITIPVVVHVVYNTAAQNVDDAMVADQIRVLNEDFAKTNADASQTPSVFTASATSVQFVLAKQDPTGAATTGIVRRSTKTRSFSSNDFVKYTSKGGSDAWPRDKYLNVWLCNLGQGLLGYAQFPGGPAATDGVVCLYSSVPGGTATNYNSGRTATHEVGHWLNLRHIWGDASCGNDLVDDTPTQQTSNGGCPVFPKVTCGNQGDMSMNYMDYTYDRCMYMFTAGQSSRMDALFTTGGARASLVTSTGGTALRQVATSAAALYPNPATDVVNVESARGASRVSVYDMSGHEMTQARYNGNGQVQVSSLPKGLYYIRTSNGGTVTHQRFEKE</sequence>
<evidence type="ECO:0000256" key="4">
    <source>
        <dbReference type="ARBA" id="ARBA00022729"/>
    </source>
</evidence>
<evidence type="ECO:0000256" key="2">
    <source>
        <dbReference type="ARBA" id="ARBA00022670"/>
    </source>
</evidence>
<dbReference type="GO" id="GO:0046872">
    <property type="term" value="F:metal ion binding"/>
    <property type="evidence" value="ECO:0007669"/>
    <property type="project" value="UniProtKB-KW"/>
</dbReference>
<proteinExistence type="inferred from homology"/>
<dbReference type="InterPro" id="IPR024079">
    <property type="entry name" value="MetalloPept_cat_dom_sf"/>
</dbReference>
<keyword evidence="2" id="KW-0645">Protease</keyword>
<reference evidence="11 12" key="1">
    <citation type="submission" date="2016-08" db="EMBL/GenBank/DDBJ databases">
        <title>Hymenobacter coccineus sp. nov., Hymenobacter lapidarius sp. nov. and Hymenobacter glacialis sp. nov., isolated from Antarctic soil.</title>
        <authorList>
            <person name="Sedlacek I."/>
            <person name="Kralova S."/>
            <person name="Kyrova K."/>
            <person name="Maslanova I."/>
            <person name="Stankova E."/>
            <person name="Vrbovska V."/>
            <person name="Nemec M."/>
            <person name="Bartak M."/>
            <person name="Svec P."/>
            <person name="Busse H.-J."/>
            <person name="Pantucek R."/>
        </authorList>
    </citation>
    <scope>NUCLEOTIDE SEQUENCE [LARGE SCALE GENOMIC DNA]</scope>
    <source>
        <strain evidence="11 12">CCM 8648</strain>
    </source>
</reference>
<keyword evidence="12" id="KW-1185">Reference proteome</keyword>
<feature type="domain" description="Secretion system C-terminal sorting" evidence="10">
    <location>
        <begin position="379"/>
        <end position="443"/>
    </location>
</feature>
<dbReference type="GO" id="GO:0008237">
    <property type="term" value="F:metallopeptidase activity"/>
    <property type="evidence" value="ECO:0007669"/>
    <property type="project" value="UniProtKB-KW"/>
</dbReference>
<name>A0A1G1T8Q5_9BACT</name>
<evidence type="ECO:0000256" key="1">
    <source>
        <dbReference type="ARBA" id="ARBA00008721"/>
    </source>
</evidence>
<dbReference type="STRING" id="1908236.BEN48_11765"/>
<gene>
    <name evidence="11" type="ORF">BEN48_11765</name>
</gene>
<keyword evidence="5" id="KW-0378">Hydrolase</keyword>
<accession>A0A1G1T8Q5</accession>
<dbReference type="EMBL" id="MDZC01000044">
    <property type="protein sequence ID" value="OGX87235.1"/>
    <property type="molecule type" value="Genomic_DNA"/>
</dbReference>
<organism evidence="11 12">
    <name type="scientific">Hymenobacter glacialis</name>
    <dbReference type="NCBI Taxonomy" id="1908236"/>
    <lineage>
        <taxon>Bacteria</taxon>
        <taxon>Pseudomonadati</taxon>
        <taxon>Bacteroidota</taxon>
        <taxon>Cytophagia</taxon>
        <taxon>Cytophagales</taxon>
        <taxon>Hymenobacteraceae</taxon>
        <taxon>Hymenobacter</taxon>
    </lineage>
</organism>
<keyword evidence="7" id="KW-0482">Metalloprotease</keyword>
<dbReference type="InterPro" id="IPR008754">
    <property type="entry name" value="Peptidase_M43"/>
</dbReference>
<dbReference type="PANTHER" id="PTHR47466">
    <property type="match status" value="1"/>
</dbReference>
<evidence type="ECO:0008006" key="13">
    <source>
        <dbReference type="Google" id="ProtNLM"/>
    </source>
</evidence>
<dbReference type="Proteomes" id="UP000177791">
    <property type="component" value="Unassembled WGS sequence"/>
</dbReference>
<dbReference type="NCBIfam" id="TIGR04183">
    <property type="entry name" value="Por_Secre_tail"/>
    <property type="match status" value="1"/>
</dbReference>
<dbReference type="Gene3D" id="3.40.390.10">
    <property type="entry name" value="Collagenase (Catalytic Domain)"/>
    <property type="match status" value="1"/>
</dbReference>
<keyword evidence="4" id="KW-0732">Signal</keyword>
<protein>
    <recommendedName>
        <fullName evidence="13">Peptidase M43 pregnancy-associated plasma-A domain-containing protein</fullName>
    </recommendedName>
</protein>
<evidence type="ECO:0000313" key="12">
    <source>
        <dbReference type="Proteomes" id="UP000177791"/>
    </source>
</evidence>
<evidence type="ECO:0000259" key="9">
    <source>
        <dbReference type="Pfam" id="PF05572"/>
    </source>
</evidence>
<evidence type="ECO:0000256" key="5">
    <source>
        <dbReference type="ARBA" id="ARBA00022801"/>
    </source>
</evidence>
<dbReference type="Pfam" id="PF05572">
    <property type="entry name" value="Peptidase_M43"/>
    <property type="match status" value="1"/>
</dbReference>
<dbReference type="AlphaFoldDB" id="A0A1G1T8Q5"/>
<dbReference type="Pfam" id="PF18962">
    <property type="entry name" value="Por_Secre_tail"/>
    <property type="match status" value="1"/>
</dbReference>
<dbReference type="GO" id="GO:0006508">
    <property type="term" value="P:proteolysis"/>
    <property type="evidence" value="ECO:0007669"/>
    <property type="project" value="UniProtKB-KW"/>
</dbReference>
<evidence type="ECO:0000259" key="10">
    <source>
        <dbReference type="Pfam" id="PF18962"/>
    </source>
</evidence>
<dbReference type="CDD" id="cd04275">
    <property type="entry name" value="ZnMc_pappalysin_like"/>
    <property type="match status" value="1"/>
</dbReference>
<evidence type="ECO:0000256" key="6">
    <source>
        <dbReference type="ARBA" id="ARBA00022833"/>
    </source>
</evidence>